<dbReference type="EMBL" id="VTPC01000425">
    <property type="protein sequence ID" value="KAF2905815.1"/>
    <property type="molecule type" value="Genomic_DNA"/>
</dbReference>
<dbReference type="Gene3D" id="2.70.220.10">
    <property type="entry name" value="Ganglioside GM2 activator"/>
    <property type="match status" value="1"/>
</dbReference>
<organism evidence="2 3">
    <name type="scientific">Ignelater luminosus</name>
    <name type="common">Cucubano</name>
    <name type="synonym">Pyrophorus luminosus</name>
    <dbReference type="NCBI Taxonomy" id="2038154"/>
    <lineage>
        <taxon>Eukaryota</taxon>
        <taxon>Metazoa</taxon>
        <taxon>Ecdysozoa</taxon>
        <taxon>Arthropoda</taxon>
        <taxon>Hexapoda</taxon>
        <taxon>Insecta</taxon>
        <taxon>Pterygota</taxon>
        <taxon>Neoptera</taxon>
        <taxon>Endopterygota</taxon>
        <taxon>Coleoptera</taxon>
        <taxon>Polyphaga</taxon>
        <taxon>Elateriformia</taxon>
        <taxon>Elateroidea</taxon>
        <taxon>Elateridae</taxon>
        <taxon>Agrypninae</taxon>
        <taxon>Pyrophorini</taxon>
        <taxon>Ignelater</taxon>
    </lineage>
</organism>
<evidence type="ECO:0000313" key="2">
    <source>
        <dbReference type="EMBL" id="KAF2905815.1"/>
    </source>
</evidence>
<proteinExistence type="predicted"/>
<keyword evidence="1" id="KW-0732">Signal</keyword>
<name>A0A8K0DSS8_IGNLU</name>
<gene>
    <name evidence="2" type="ORF">ILUMI_00351</name>
</gene>
<sequence>VAAQLRTNFFIKNLTFCPSSGPVKYSGYVTTENNRRQYMELDINSPIPLDEKINATFIIDSIIDQTVLVPLFEIHEKNFCKAMNKYVGELWYAMQRAMQVPGGVCPIRANHYHMHHHYLDFSRMTLQTFPFGTLRITVHAKDKTRNQMIFCSIVVVENMRFRTCLNGIYNILIFKVTAQLRTNFFIKNLTFCPSPGPIKYSGYVTTENTQQYIELDVKSPIPLDENIDATVIIDMIVKNKTIIQMFEIHETDFCKAMNKYLGEFWYDFERAAQLPAGVCPIRANHYHVHHHYLDFSKIALQTFPFGTLRFTCHAKDKMKKQMVFCVIMVVENTVN</sequence>
<protein>
    <submittedName>
        <fullName evidence="2">Uncharacterized protein</fullName>
    </submittedName>
</protein>
<accession>A0A8K0DSS8</accession>
<dbReference type="AlphaFoldDB" id="A0A8K0DSS8"/>
<dbReference type="Proteomes" id="UP000801492">
    <property type="component" value="Unassembled WGS sequence"/>
</dbReference>
<reference evidence="2" key="1">
    <citation type="submission" date="2019-08" db="EMBL/GenBank/DDBJ databases">
        <title>The genome of the North American firefly Photinus pyralis.</title>
        <authorList>
            <consortium name="Photinus pyralis genome working group"/>
            <person name="Fallon T.R."/>
            <person name="Sander Lower S.E."/>
            <person name="Weng J.-K."/>
        </authorList>
    </citation>
    <scope>NUCLEOTIDE SEQUENCE</scope>
    <source>
        <strain evidence="2">TRF0915ILg1</strain>
        <tissue evidence="2">Whole body</tissue>
    </source>
</reference>
<keyword evidence="3" id="KW-1185">Reference proteome</keyword>
<dbReference type="PANTHER" id="PTHR21112:SF0">
    <property type="entry name" value="CHEMOSENSORY PROTEIN A 29A-RELATED"/>
    <property type="match status" value="1"/>
</dbReference>
<comment type="caution">
    <text evidence="2">The sequence shown here is derived from an EMBL/GenBank/DDBJ whole genome shotgun (WGS) entry which is preliminary data.</text>
</comment>
<evidence type="ECO:0000313" key="3">
    <source>
        <dbReference type="Proteomes" id="UP000801492"/>
    </source>
</evidence>
<feature type="non-terminal residue" evidence="2">
    <location>
        <position position="335"/>
    </location>
</feature>
<dbReference type="PANTHER" id="PTHR21112">
    <property type="entry name" value="CHEMOSENSORY PROTEIN A 29A-RELATED"/>
    <property type="match status" value="1"/>
</dbReference>
<dbReference type="InterPro" id="IPR036846">
    <property type="entry name" value="GM2-AP_sf"/>
</dbReference>
<evidence type="ECO:0000256" key="1">
    <source>
        <dbReference type="ARBA" id="ARBA00022729"/>
    </source>
</evidence>